<evidence type="ECO:0000256" key="2">
    <source>
        <dbReference type="SAM" id="MobiDB-lite"/>
    </source>
</evidence>
<organism evidence="3 4">
    <name type="scientific">Cymbomonas tetramitiformis</name>
    <dbReference type="NCBI Taxonomy" id="36881"/>
    <lineage>
        <taxon>Eukaryota</taxon>
        <taxon>Viridiplantae</taxon>
        <taxon>Chlorophyta</taxon>
        <taxon>Pyramimonadophyceae</taxon>
        <taxon>Pyramimonadales</taxon>
        <taxon>Pyramimonadaceae</taxon>
        <taxon>Cymbomonas</taxon>
    </lineage>
</organism>
<keyword evidence="1" id="KW-0175">Coiled coil</keyword>
<dbReference type="AlphaFoldDB" id="A0AAE0FMX5"/>
<dbReference type="EMBL" id="LGRX02016078">
    <property type="protein sequence ID" value="KAK3262602.1"/>
    <property type="molecule type" value="Genomic_DNA"/>
</dbReference>
<evidence type="ECO:0000313" key="4">
    <source>
        <dbReference type="Proteomes" id="UP001190700"/>
    </source>
</evidence>
<dbReference type="Proteomes" id="UP001190700">
    <property type="component" value="Unassembled WGS sequence"/>
</dbReference>
<proteinExistence type="predicted"/>
<keyword evidence="4" id="KW-1185">Reference proteome</keyword>
<protein>
    <submittedName>
        <fullName evidence="3">Uncharacterized protein</fullName>
    </submittedName>
</protein>
<comment type="caution">
    <text evidence="3">The sequence shown here is derived from an EMBL/GenBank/DDBJ whole genome shotgun (WGS) entry which is preliminary data.</text>
</comment>
<evidence type="ECO:0000256" key="1">
    <source>
        <dbReference type="SAM" id="Coils"/>
    </source>
</evidence>
<reference evidence="3 4" key="1">
    <citation type="journal article" date="2015" name="Genome Biol. Evol.">
        <title>Comparative Genomics of a Bacterivorous Green Alga Reveals Evolutionary Causalities and Consequences of Phago-Mixotrophic Mode of Nutrition.</title>
        <authorList>
            <person name="Burns J.A."/>
            <person name="Paasch A."/>
            <person name="Narechania A."/>
            <person name="Kim E."/>
        </authorList>
    </citation>
    <scope>NUCLEOTIDE SEQUENCE [LARGE SCALE GENOMIC DNA]</scope>
    <source>
        <strain evidence="3 4">PLY_AMNH</strain>
    </source>
</reference>
<evidence type="ECO:0000313" key="3">
    <source>
        <dbReference type="EMBL" id="KAK3262602.1"/>
    </source>
</evidence>
<feature type="compositionally biased region" description="Low complexity" evidence="2">
    <location>
        <begin position="242"/>
        <end position="254"/>
    </location>
</feature>
<feature type="region of interest" description="Disordered" evidence="2">
    <location>
        <begin position="236"/>
        <end position="261"/>
    </location>
</feature>
<accession>A0AAE0FMX5</accession>
<gene>
    <name evidence="3" type="ORF">CYMTET_28552</name>
</gene>
<name>A0AAE0FMX5_9CHLO</name>
<feature type="coiled-coil region" evidence="1">
    <location>
        <begin position="150"/>
        <end position="177"/>
    </location>
</feature>
<sequence length="350" mass="38930">MLTEGPAMREQAQTLRNALRKLVCIKDPAEEVKHVCRCGNEPFFEVGGIREKAAAMYMREVEHMRESCTGAASVVTMMTTITDGALCCLYADQSYIAALNEYIGHLDRQLLDARQALNPDDAVLTKVSSYYKVACASLDKCTDDQVARDNESLRQVLATAENQRRALQQQVDGLGTMRSVKLDSAFTPMMIKVLAAVASPASLATEDPDRISPEQARFTELQYAFLRTAHEAQISKAKQVESSPSVTSSTAKSTQVEGEEAVRAKESSRVIHLRLQAYSDILNNFVLCLETLKKEYCRLRDPRRKGAKGENPEERQVAIIDNFIDTMTTSMDRTKLRAADLMMDENLDGS</sequence>